<dbReference type="PROSITE" id="PS51709">
    <property type="entry name" value="G_TRME"/>
    <property type="match status" value="1"/>
</dbReference>
<comment type="cofactor">
    <cofactor evidence="7">
        <name>K(+)</name>
        <dbReference type="ChEBI" id="CHEBI:29103"/>
    </cofactor>
    <text evidence="7">Binds 1 potassium ion per subunit.</text>
</comment>
<dbReference type="GO" id="GO:0005525">
    <property type="term" value="F:GTP binding"/>
    <property type="evidence" value="ECO:0007669"/>
    <property type="project" value="UniProtKB-UniRule"/>
</dbReference>
<evidence type="ECO:0000256" key="6">
    <source>
        <dbReference type="ARBA" id="ARBA00023134"/>
    </source>
</evidence>
<dbReference type="InterPro" id="IPR004520">
    <property type="entry name" value="GTPase_MnmE"/>
</dbReference>
<dbReference type="Pfam" id="PF12631">
    <property type="entry name" value="MnmE_helical"/>
    <property type="match status" value="1"/>
</dbReference>
<dbReference type="InterPro" id="IPR005225">
    <property type="entry name" value="Small_GTP-bd"/>
</dbReference>
<keyword evidence="7" id="KW-0963">Cytoplasm</keyword>
<proteinExistence type="inferred from homology"/>
<dbReference type="GO" id="GO:0046872">
    <property type="term" value="F:metal ion binding"/>
    <property type="evidence" value="ECO:0007669"/>
    <property type="project" value="UniProtKB-KW"/>
</dbReference>
<feature type="binding site" evidence="7">
    <location>
        <begin position="231"/>
        <end position="236"/>
    </location>
    <ligand>
        <name>GTP</name>
        <dbReference type="ChEBI" id="CHEBI:37565"/>
    </ligand>
</feature>
<dbReference type="CDD" id="cd04164">
    <property type="entry name" value="trmE"/>
    <property type="match status" value="1"/>
</dbReference>
<comment type="subunit">
    <text evidence="7">Homodimer. Heterotetramer of two MnmE and two MnmG subunits.</text>
</comment>
<organism evidence="10 11">
    <name type="scientific">Tistlia consotensis USBA 355</name>
    <dbReference type="NCBI Taxonomy" id="560819"/>
    <lineage>
        <taxon>Bacteria</taxon>
        <taxon>Pseudomonadati</taxon>
        <taxon>Pseudomonadota</taxon>
        <taxon>Alphaproteobacteria</taxon>
        <taxon>Rhodospirillales</taxon>
        <taxon>Rhodovibrionaceae</taxon>
        <taxon>Tistlia</taxon>
    </lineage>
</organism>
<dbReference type="Gene3D" id="3.40.50.300">
    <property type="entry name" value="P-loop containing nucleotide triphosphate hydrolases"/>
    <property type="match status" value="1"/>
</dbReference>
<evidence type="ECO:0000256" key="3">
    <source>
        <dbReference type="ARBA" id="ARBA00022741"/>
    </source>
</evidence>
<dbReference type="RefSeq" id="WP_085121899.1">
    <property type="nucleotide sequence ID" value="NZ_FWZX01000004.1"/>
</dbReference>
<evidence type="ECO:0000256" key="1">
    <source>
        <dbReference type="ARBA" id="ARBA00011043"/>
    </source>
</evidence>
<keyword evidence="5 7" id="KW-0630">Potassium</keyword>
<feature type="binding site" evidence="7">
    <location>
        <position position="85"/>
    </location>
    <ligand>
        <name>(6S)-5-formyl-5,6,7,8-tetrahydrofolate</name>
        <dbReference type="ChEBI" id="CHEBI:57457"/>
    </ligand>
</feature>
<dbReference type="PANTHER" id="PTHR42714:SF2">
    <property type="entry name" value="TRNA MODIFICATION GTPASE GTPBP3, MITOCHONDRIAL"/>
    <property type="match status" value="1"/>
</dbReference>
<evidence type="ECO:0000256" key="8">
    <source>
        <dbReference type="RuleBase" id="RU003313"/>
    </source>
</evidence>
<sequence length="449" mass="47098">MSGRSDTIFALSTPPGRGAIAVVRLSGARTADTLRGLLGGTLPAARRFARRRILGADGELLDEGVAIWLPAGPAGASYTGEDMAELQVHGGPAVVRALLDALAGLPGLRPAEPGEFTRRAFDSGRLDLVEAEAVADLVAAETERQRRQALAVGGGALSARLAGWEAALLGVSARVEAAIDFAEEDLPADLLDRCRREIVGVATTLRQAVEEVGFGERLREGFEVALVGAPNVGKSSLLNALARREAAIVHETAGTTRDVVEVRFDLEGFAVTLLDTAGLRDGAVDPVEREGIRRARARAQAADLVLALFDSEIWPDCDAATLDLVGGRTVLVLSKGDLAAPGAGVVSGRPALRVSARTGEGLAELQSELARRIADLGAAGVGGALFNRERHRVALRDCADALERAAAAGEVALVAEDLRMARDALGRLSGRIDVEQLLDRLFREFCIGK</sequence>
<feature type="binding site" evidence="7">
    <location>
        <position position="24"/>
    </location>
    <ligand>
        <name>(6S)-5-formyl-5,6,7,8-tetrahydrofolate</name>
        <dbReference type="ChEBI" id="CHEBI:57457"/>
    </ligand>
</feature>
<keyword evidence="7" id="KW-0460">Magnesium</keyword>
<protein>
    <recommendedName>
        <fullName evidence="7">tRNA modification GTPase MnmE</fullName>
        <ecNumber evidence="7">3.6.-.-</ecNumber>
    </recommendedName>
</protein>
<evidence type="ECO:0000313" key="10">
    <source>
        <dbReference type="EMBL" id="SMF09069.1"/>
    </source>
</evidence>
<evidence type="ECO:0000259" key="9">
    <source>
        <dbReference type="PROSITE" id="PS51709"/>
    </source>
</evidence>
<dbReference type="InterPro" id="IPR018948">
    <property type="entry name" value="GTP-bd_TrmE_N"/>
</dbReference>
<dbReference type="InterPro" id="IPR031168">
    <property type="entry name" value="G_TrmE"/>
</dbReference>
<dbReference type="GO" id="GO:0005737">
    <property type="term" value="C:cytoplasm"/>
    <property type="evidence" value="ECO:0007669"/>
    <property type="project" value="UniProtKB-SubCell"/>
</dbReference>
<feature type="binding site" evidence="7">
    <location>
        <begin position="355"/>
        <end position="357"/>
    </location>
    <ligand>
        <name>GTP</name>
        <dbReference type="ChEBI" id="CHEBI:37565"/>
    </ligand>
</feature>
<evidence type="ECO:0000256" key="4">
    <source>
        <dbReference type="ARBA" id="ARBA00022801"/>
    </source>
</evidence>
<gene>
    <name evidence="7" type="primary">mnmE</name>
    <name evidence="7" type="synonym">trmE</name>
    <name evidence="10" type="ORF">SAMN05428998_104199</name>
</gene>
<dbReference type="STRING" id="560819.SAMN05428998_104199"/>
<dbReference type="Proteomes" id="UP000192917">
    <property type="component" value="Unassembled WGS sequence"/>
</dbReference>
<dbReference type="NCBIfam" id="NF003661">
    <property type="entry name" value="PRK05291.1-3"/>
    <property type="match status" value="1"/>
</dbReference>
<dbReference type="HAMAP" id="MF_00379">
    <property type="entry name" value="GTPase_MnmE"/>
    <property type="match status" value="1"/>
</dbReference>
<feature type="binding site" evidence="7">
    <location>
        <position position="235"/>
    </location>
    <ligand>
        <name>Mg(2+)</name>
        <dbReference type="ChEBI" id="CHEBI:18420"/>
    </ligand>
</feature>
<reference evidence="10 11" key="1">
    <citation type="submission" date="2017-04" db="EMBL/GenBank/DDBJ databases">
        <authorList>
            <person name="Afonso C.L."/>
            <person name="Miller P.J."/>
            <person name="Scott M.A."/>
            <person name="Spackman E."/>
            <person name="Goraichik I."/>
            <person name="Dimitrov K.M."/>
            <person name="Suarez D.L."/>
            <person name="Swayne D.E."/>
        </authorList>
    </citation>
    <scope>NUCLEOTIDE SEQUENCE [LARGE SCALE GENOMIC DNA]</scope>
    <source>
        <strain evidence="10 11">USBA 355</strain>
    </source>
</reference>
<dbReference type="AlphaFoldDB" id="A0A1Y6BFZ2"/>
<feature type="domain" description="TrmE-type G" evidence="9">
    <location>
        <begin position="221"/>
        <end position="374"/>
    </location>
</feature>
<dbReference type="InterPro" id="IPR027266">
    <property type="entry name" value="TrmE/GcvT-like"/>
</dbReference>
<dbReference type="PRINTS" id="PR00326">
    <property type="entry name" value="GTP1OBG"/>
</dbReference>
<keyword evidence="3 7" id="KW-0547">Nucleotide-binding</keyword>
<evidence type="ECO:0000256" key="5">
    <source>
        <dbReference type="ARBA" id="ARBA00022958"/>
    </source>
</evidence>
<dbReference type="EC" id="3.6.-.-" evidence="7"/>
<keyword evidence="11" id="KW-1185">Reference proteome</keyword>
<comment type="subcellular location">
    <subcellularLocation>
        <location evidence="7">Cytoplasm</location>
    </subcellularLocation>
</comment>
<dbReference type="NCBIfam" id="TIGR00231">
    <property type="entry name" value="small_GTP"/>
    <property type="match status" value="1"/>
</dbReference>
<accession>A0A1Y6BFZ2</accession>
<dbReference type="SUPFAM" id="SSF52540">
    <property type="entry name" value="P-loop containing nucleoside triphosphate hydrolases"/>
    <property type="match status" value="1"/>
</dbReference>
<feature type="binding site" evidence="7">
    <location>
        <position position="125"/>
    </location>
    <ligand>
        <name>(6S)-5-formyl-5,6,7,8-tetrahydrofolate</name>
        <dbReference type="ChEBI" id="CHEBI:57457"/>
    </ligand>
</feature>
<comment type="similarity">
    <text evidence="1 7 8">Belongs to the TRAFAC class TrmE-Era-EngA-EngB-Septin-like GTPase superfamily. TrmE GTPase family.</text>
</comment>
<evidence type="ECO:0000313" key="11">
    <source>
        <dbReference type="Proteomes" id="UP000192917"/>
    </source>
</evidence>
<feature type="binding site" evidence="7">
    <location>
        <position position="449"/>
    </location>
    <ligand>
        <name>(6S)-5-formyl-5,6,7,8-tetrahydrofolate</name>
        <dbReference type="ChEBI" id="CHEBI:57457"/>
    </ligand>
</feature>
<dbReference type="Gene3D" id="1.20.120.430">
    <property type="entry name" value="tRNA modification GTPase MnmE domain 2"/>
    <property type="match status" value="1"/>
</dbReference>
<dbReference type="InterPro" id="IPR027417">
    <property type="entry name" value="P-loop_NTPase"/>
</dbReference>
<evidence type="ECO:0000256" key="7">
    <source>
        <dbReference type="HAMAP-Rule" id="MF_00379"/>
    </source>
</evidence>
<dbReference type="InterPro" id="IPR027368">
    <property type="entry name" value="MnmE_dom2"/>
</dbReference>
<dbReference type="GO" id="GO:0003924">
    <property type="term" value="F:GTPase activity"/>
    <property type="evidence" value="ECO:0007669"/>
    <property type="project" value="UniProtKB-UniRule"/>
</dbReference>
<name>A0A1Y6BFZ2_9PROT</name>
<dbReference type="PANTHER" id="PTHR42714">
    <property type="entry name" value="TRNA MODIFICATION GTPASE GTPBP3"/>
    <property type="match status" value="1"/>
</dbReference>
<dbReference type="CDD" id="cd14858">
    <property type="entry name" value="TrmE_N"/>
    <property type="match status" value="1"/>
</dbReference>
<dbReference type="EMBL" id="FWZX01000004">
    <property type="protein sequence ID" value="SMF09069.1"/>
    <property type="molecule type" value="Genomic_DNA"/>
</dbReference>
<dbReference type="NCBIfam" id="TIGR00450">
    <property type="entry name" value="mnmE_trmE_thdF"/>
    <property type="match status" value="1"/>
</dbReference>
<dbReference type="GO" id="GO:0002098">
    <property type="term" value="P:tRNA wobble uridine modification"/>
    <property type="evidence" value="ECO:0007669"/>
    <property type="project" value="TreeGrafter"/>
</dbReference>
<dbReference type="Gene3D" id="3.30.1360.120">
    <property type="entry name" value="Probable tRNA modification gtpase trme, domain 1"/>
    <property type="match status" value="1"/>
</dbReference>
<dbReference type="SUPFAM" id="SSF116878">
    <property type="entry name" value="TrmE connector domain"/>
    <property type="match status" value="1"/>
</dbReference>
<keyword evidence="4 7" id="KW-0378">Hydrolase</keyword>
<dbReference type="InterPro" id="IPR006073">
    <property type="entry name" value="GTP-bd"/>
</dbReference>
<comment type="caution">
    <text evidence="7">Lacks conserved residue(s) required for the propagation of feature annotation.</text>
</comment>
<dbReference type="Pfam" id="PF10396">
    <property type="entry name" value="TrmE_N"/>
    <property type="match status" value="1"/>
</dbReference>
<keyword evidence="7" id="KW-0479">Metal-binding</keyword>
<dbReference type="GO" id="GO:0030488">
    <property type="term" value="P:tRNA methylation"/>
    <property type="evidence" value="ECO:0007669"/>
    <property type="project" value="TreeGrafter"/>
</dbReference>
<dbReference type="FunFam" id="3.30.1360.120:FF:000007">
    <property type="entry name" value="tRNA modification GTPase GTPBP3, mitochondrial"/>
    <property type="match status" value="1"/>
</dbReference>
<keyword evidence="2 7" id="KW-0819">tRNA processing</keyword>
<comment type="function">
    <text evidence="7">Exhibits a very high intrinsic GTPase hydrolysis rate. Involved in the addition of a carboxymethylaminomethyl (cmnm) group at the wobble position (U34) of certain tRNAs, forming tRNA-cmnm(5)s(2)U34.</text>
</comment>
<feature type="binding site" evidence="7">
    <location>
        <position position="256"/>
    </location>
    <ligand>
        <name>Mg(2+)</name>
        <dbReference type="ChEBI" id="CHEBI:18420"/>
    </ligand>
</feature>
<dbReference type="Pfam" id="PF01926">
    <property type="entry name" value="MMR_HSR1"/>
    <property type="match status" value="1"/>
</dbReference>
<dbReference type="InterPro" id="IPR025867">
    <property type="entry name" value="MnmE_helical"/>
</dbReference>
<feature type="binding site" evidence="7">
    <location>
        <begin position="275"/>
        <end position="278"/>
    </location>
    <ligand>
        <name>GTP</name>
        <dbReference type="ChEBI" id="CHEBI:37565"/>
    </ligand>
</feature>
<keyword evidence="6 7" id="KW-0342">GTP-binding</keyword>
<evidence type="ECO:0000256" key="2">
    <source>
        <dbReference type="ARBA" id="ARBA00022694"/>
    </source>
</evidence>